<feature type="compositionally biased region" description="Low complexity" evidence="1">
    <location>
        <begin position="831"/>
        <end position="845"/>
    </location>
</feature>
<feature type="compositionally biased region" description="Basic and acidic residues" evidence="1">
    <location>
        <begin position="1235"/>
        <end position="1250"/>
    </location>
</feature>
<organism evidence="2 3">
    <name type="scientific">Dendroctonus ponderosae</name>
    <name type="common">Mountain pine beetle</name>
    <dbReference type="NCBI Taxonomy" id="77166"/>
    <lineage>
        <taxon>Eukaryota</taxon>
        <taxon>Metazoa</taxon>
        <taxon>Ecdysozoa</taxon>
        <taxon>Arthropoda</taxon>
        <taxon>Hexapoda</taxon>
        <taxon>Insecta</taxon>
        <taxon>Pterygota</taxon>
        <taxon>Neoptera</taxon>
        <taxon>Endopterygota</taxon>
        <taxon>Coleoptera</taxon>
        <taxon>Polyphaga</taxon>
        <taxon>Cucujiformia</taxon>
        <taxon>Curculionidae</taxon>
        <taxon>Scolytinae</taxon>
        <taxon>Dendroctonus</taxon>
    </lineage>
</organism>
<feature type="compositionally biased region" description="Polar residues" evidence="1">
    <location>
        <begin position="585"/>
        <end position="600"/>
    </location>
</feature>
<feature type="compositionally biased region" description="Polar residues" evidence="1">
    <location>
        <begin position="398"/>
        <end position="416"/>
    </location>
</feature>
<feature type="compositionally biased region" description="Basic and acidic residues" evidence="1">
    <location>
        <begin position="440"/>
        <end position="455"/>
    </location>
</feature>
<proteinExistence type="predicted"/>
<evidence type="ECO:0008006" key="4">
    <source>
        <dbReference type="Google" id="ProtNLM"/>
    </source>
</evidence>
<feature type="compositionally biased region" description="Polar residues" evidence="1">
    <location>
        <begin position="277"/>
        <end position="290"/>
    </location>
</feature>
<feature type="compositionally biased region" description="Polar residues" evidence="1">
    <location>
        <begin position="216"/>
        <end position="229"/>
    </location>
</feature>
<dbReference type="EnsemblMetazoa" id="XM_019911118.1">
    <property type="protein sequence ID" value="XP_019766677.1"/>
    <property type="gene ID" value="LOC109542065"/>
</dbReference>
<accession>A0AAR5Q0E2</accession>
<protein>
    <recommendedName>
        <fullName evidence="4">EGF-like domain-containing protein</fullName>
    </recommendedName>
</protein>
<sequence>MESTKELAKETTTQMILTTEKLSRSSSAMEEGTSTAFTPEEASEGSSERVPGVPTVEGIAKEATTLAHATRTTTPAFSAASEAGGTSTFSFKETSEFGPETFSTTEELAKQTATSSYSSEGPLQYTTPAEAPFTHGTMGESMITSTASSNQSTTLGFVTEKASTTLEAEVSSKTTTVVPTTETKQLFTEHPERVSELTPGEFSTLTSATEKPLENSKPSKATYADTTTLKAEEASTVSTKSVSEVTLQIFSTTQELGQEQTTLRFTTEKSSEYSPLPSVSPTGATGTSTYEGTTVSSSAESTVSSKEASETSSSEVSPAETTQTSTLPSNEASKTTPEKLPSEELEEKSTKSAYTTESYSQYSTSTGSTGSDAFEASTTESTHTTATSTKEPYETPGEISTMQGIENEATTQQYATSAEAGVTETVEAIQSPTVPAMEASEPKKSTIPGDKHATEESTLTTAAGTENARVATSTVAPTTEEVQRSTLHTTTEHLASTTGISSQYSASTEAGLTGTTKPNAYETTFTTAPESSPGGLSTVQGLERYTTSSGPAFYTTGLPDESQTTEEITTSSAESSEHPSTSSTGGFWTVQQTGKISTTAEEGWETTERMISSAPSTWTPTTGSTESSERTSTNGPSTEMPISFEPDFGTKEPSATESTKLTTPDQSTVSSGTRVPASSIVEATTKVSEESIAPTSGGASESSSREPETTRRITTEEQPSYSTTVEDTKSTLAYPASTSQAVEPTIQPLSGVTSTTESEGRGSEYSTAGTISTSSTLGESTTFMSPGTAAEHEVTTGLEVEYGTVTVGVGTTASSATGEILPNAATEEPVSEGGSTESTQGSTAERSTSRTAEGMFTNRGTSPSPHEPTTGYTTLVSTEKSRETTTHEPFSTPREATTGGEGSTTFGATAAPTLVTEKPFVGTQKTSESTEEPLTKLATEQIITERLTTEVGETTTGSGKQNATSDLPEGITTENVSASSEAASGTTARALPQETLSYRNKQNGDEFTTYYPSTLSPTTEKYFTVFEKESSSSVRIPSMDALMPTGASSWRENRTTPAPPSYTATMETAAGFTVEAVTVKFPQTGIPPVSTTGRPMEMSQQPPGRTFNPVETSTATTPLVHSITFTTPTGEPELSTTESYRETTTIKYLGDVSTFSTVLSTKEVEEIVTLGRTTINIGQNEVVEVTTPAYTMQATASTTENARGGTEAVRHTVQMSTEQLEELTTVGTTTVSKVSQHEETTQQSELREPTDYSTEALEIATEPTTLSATTEPVLTTTVVIATNHSVISISNYTNGITNRTVECLVDNDCEDADVCIFKKCINVCTIGGLCGANAKCTAENHAADCTCPPHHYGDPHRMCYPGIVILLKLQADFRAIVAAETEIYATYQKRKFGENFQSG</sequence>
<evidence type="ECO:0000256" key="1">
    <source>
        <dbReference type="SAM" id="MobiDB-lite"/>
    </source>
</evidence>
<dbReference type="PANTHER" id="PTHR22963:SF38">
    <property type="entry name" value="LP13770P"/>
    <property type="match status" value="1"/>
</dbReference>
<feature type="compositionally biased region" description="Low complexity" evidence="1">
    <location>
        <begin position="234"/>
        <end position="263"/>
    </location>
</feature>
<feature type="region of interest" description="Disordered" evidence="1">
    <location>
        <begin position="813"/>
        <end position="907"/>
    </location>
</feature>
<feature type="compositionally biased region" description="Polar residues" evidence="1">
    <location>
        <begin position="764"/>
        <end position="779"/>
    </location>
</feature>
<feature type="compositionally biased region" description="Basic and acidic residues" evidence="1">
    <location>
        <begin position="703"/>
        <end position="715"/>
    </location>
</feature>
<feature type="region of interest" description="Disordered" evidence="1">
    <location>
        <begin position="1085"/>
        <end position="1105"/>
    </location>
</feature>
<feature type="compositionally biased region" description="Polar residues" evidence="1">
    <location>
        <begin position="24"/>
        <end position="37"/>
    </location>
</feature>
<feature type="compositionally biased region" description="Low complexity" evidence="1">
    <location>
        <begin position="612"/>
        <end position="633"/>
    </location>
</feature>
<dbReference type="Proteomes" id="UP000019118">
    <property type="component" value="Unassembled WGS sequence"/>
</dbReference>
<keyword evidence="3" id="KW-1185">Reference proteome</keyword>
<feature type="region of interest" description="Disordered" evidence="1">
    <location>
        <begin position="72"/>
        <end position="102"/>
    </location>
</feature>
<feature type="region of interest" description="Disordered" evidence="1">
    <location>
        <begin position="1"/>
        <end position="54"/>
    </location>
</feature>
<feature type="region of interest" description="Disordered" evidence="1">
    <location>
        <begin position="1232"/>
        <end position="1251"/>
    </location>
</feature>
<feature type="compositionally biased region" description="Low complexity" evidence="1">
    <location>
        <begin position="291"/>
        <end position="322"/>
    </location>
</feature>
<reference evidence="2" key="2">
    <citation type="submission" date="2024-08" db="UniProtKB">
        <authorList>
            <consortium name="EnsemblMetazoa"/>
        </authorList>
    </citation>
    <scope>IDENTIFICATION</scope>
</reference>
<evidence type="ECO:0000313" key="2">
    <source>
        <dbReference type="EnsemblMetazoa" id="XP_019766677.1"/>
    </source>
</evidence>
<feature type="compositionally biased region" description="Polar residues" evidence="1">
    <location>
        <begin position="456"/>
        <end position="477"/>
    </location>
</feature>
<feature type="compositionally biased region" description="Polar residues" evidence="1">
    <location>
        <begin position="484"/>
        <end position="550"/>
    </location>
</feature>
<feature type="compositionally biased region" description="Low complexity" evidence="1">
    <location>
        <begin position="351"/>
        <end position="390"/>
    </location>
</feature>
<name>A0AAR5Q0E2_DENPD</name>
<evidence type="ECO:0000313" key="3">
    <source>
        <dbReference type="Proteomes" id="UP000019118"/>
    </source>
</evidence>
<feature type="compositionally biased region" description="Polar residues" evidence="1">
    <location>
        <begin position="653"/>
        <end position="673"/>
    </location>
</feature>
<feature type="compositionally biased region" description="Polar residues" evidence="1">
    <location>
        <begin position="323"/>
        <end position="334"/>
    </location>
</feature>
<feature type="compositionally biased region" description="Low complexity" evidence="1">
    <location>
        <begin position="561"/>
        <end position="584"/>
    </location>
</feature>
<feature type="region of interest" description="Disordered" evidence="1">
    <location>
        <begin position="193"/>
        <end position="779"/>
    </location>
</feature>
<feature type="compositionally biased region" description="Basic and acidic residues" evidence="1">
    <location>
        <begin position="336"/>
        <end position="350"/>
    </location>
</feature>
<feature type="compositionally biased region" description="Polar residues" evidence="1">
    <location>
        <begin position="1089"/>
        <end position="1105"/>
    </location>
</feature>
<feature type="compositionally biased region" description="Polar residues" evidence="1">
    <location>
        <begin position="736"/>
        <end position="757"/>
    </location>
</feature>
<dbReference type="PANTHER" id="PTHR22963">
    <property type="entry name" value="ENDOGLIN-RELATED"/>
    <property type="match status" value="1"/>
</dbReference>
<reference evidence="3" key="1">
    <citation type="journal article" date="2013" name="Genome Biol.">
        <title>Draft genome of the mountain pine beetle, Dendroctonus ponderosae Hopkins, a major forest pest.</title>
        <authorList>
            <person name="Keeling C.I."/>
            <person name="Yuen M.M."/>
            <person name="Liao N.Y."/>
            <person name="Docking T.R."/>
            <person name="Chan S.K."/>
            <person name="Taylor G.A."/>
            <person name="Palmquist D.L."/>
            <person name="Jackman S.D."/>
            <person name="Nguyen A."/>
            <person name="Li M."/>
            <person name="Henderson H."/>
            <person name="Janes J.K."/>
            <person name="Zhao Y."/>
            <person name="Pandoh P."/>
            <person name="Moore R."/>
            <person name="Sperling F.A."/>
            <person name="Huber D.P."/>
            <person name="Birol I."/>
            <person name="Jones S.J."/>
            <person name="Bohlmann J."/>
        </authorList>
    </citation>
    <scope>NUCLEOTIDE SEQUENCE</scope>
</reference>